<evidence type="ECO:0000313" key="2">
    <source>
        <dbReference type="Proteomes" id="UP000037069"/>
    </source>
</evidence>
<keyword evidence="2" id="KW-1185">Reference proteome</keyword>
<feature type="non-terminal residue" evidence="1">
    <location>
        <position position="1"/>
    </location>
</feature>
<dbReference type="SMART" id="SM00675">
    <property type="entry name" value="DM11"/>
    <property type="match status" value="1"/>
</dbReference>
<protein>
    <recommendedName>
        <fullName evidence="3">MD-2-related lipid-recognition domain-containing protein</fullName>
    </recommendedName>
</protein>
<dbReference type="Proteomes" id="UP000037069">
    <property type="component" value="Unassembled WGS sequence"/>
</dbReference>
<dbReference type="EMBL" id="JRES01001003">
    <property type="protein sequence ID" value="KNC26218.1"/>
    <property type="molecule type" value="Genomic_DNA"/>
</dbReference>
<dbReference type="OrthoDB" id="7912743at2759"/>
<dbReference type="OMA" id="ERSEWIP"/>
<comment type="caution">
    <text evidence="1">The sequence shown here is derived from an EMBL/GenBank/DDBJ whole genome shotgun (WGS) entry which is preliminary data.</text>
</comment>
<sequence length="171" mass="19720">GSNYVIVADENSFFQPCSKQDNAGNTNMEDFLELDLKHDFADDMETLITNGYITAKVGIPEGVKIELDVEVFHWKRGKWEKTVYSIRRDDFCTAAFDPKEFWYSLTNQMPQEDRVCPPQKGTVYHINNLENRVEFNNAFAFDMEGDYKIVSHFVAGNFSSCITAFVTVWKN</sequence>
<organism evidence="1 2">
    <name type="scientific">Lucilia cuprina</name>
    <name type="common">Green bottle fly</name>
    <name type="synonym">Australian sheep blowfly</name>
    <dbReference type="NCBI Taxonomy" id="7375"/>
    <lineage>
        <taxon>Eukaryota</taxon>
        <taxon>Metazoa</taxon>
        <taxon>Ecdysozoa</taxon>
        <taxon>Arthropoda</taxon>
        <taxon>Hexapoda</taxon>
        <taxon>Insecta</taxon>
        <taxon>Pterygota</taxon>
        <taxon>Neoptera</taxon>
        <taxon>Endopterygota</taxon>
        <taxon>Diptera</taxon>
        <taxon>Brachycera</taxon>
        <taxon>Muscomorpha</taxon>
        <taxon>Oestroidea</taxon>
        <taxon>Calliphoridae</taxon>
        <taxon>Luciliinae</taxon>
        <taxon>Lucilia</taxon>
    </lineage>
</organism>
<gene>
    <name evidence="1" type="ORF">FF38_05390</name>
</gene>
<dbReference type="InterPro" id="IPR006601">
    <property type="entry name" value="Uncharacterised_DM11_DROME"/>
</dbReference>
<evidence type="ECO:0000313" key="1">
    <source>
        <dbReference type="EMBL" id="KNC26218.1"/>
    </source>
</evidence>
<reference evidence="1 2" key="1">
    <citation type="journal article" date="2015" name="Nat. Commun.">
        <title>Lucilia cuprina genome unlocks parasitic fly biology to underpin future interventions.</title>
        <authorList>
            <person name="Anstead C.A."/>
            <person name="Korhonen P.K."/>
            <person name="Young N.D."/>
            <person name="Hall R.S."/>
            <person name="Jex A.R."/>
            <person name="Murali S.C."/>
            <person name="Hughes D.S."/>
            <person name="Lee S.F."/>
            <person name="Perry T."/>
            <person name="Stroehlein A.J."/>
            <person name="Ansell B.R."/>
            <person name="Breugelmans B."/>
            <person name="Hofmann A."/>
            <person name="Qu J."/>
            <person name="Dugan S."/>
            <person name="Lee S.L."/>
            <person name="Chao H."/>
            <person name="Dinh H."/>
            <person name="Han Y."/>
            <person name="Doddapaneni H.V."/>
            <person name="Worley K.C."/>
            <person name="Muzny D.M."/>
            <person name="Ioannidis P."/>
            <person name="Waterhouse R.M."/>
            <person name="Zdobnov E.M."/>
            <person name="James P.J."/>
            <person name="Bagnall N.H."/>
            <person name="Kotze A.C."/>
            <person name="Gibbs R.A."/>
            <person name="Richards S."/>
            <person name="Batterham P."/>
            <person name="Gasser R.B."/>
        </authorList>
    </citation>
    <scope>NUCLEOTIDE SEQUENCE [LARGE SCALE GENOMIC DNA]</scope>
    <source>
        <strain evidence="1 2">LS</strain>
        <tissue evidence="1">Full body</tissue>
    </source>
</reference>
<accession>A0A0L0C1I3</accession>
<dbReference type="AlphaFoldDB" id="A0A0L0C1I3"/>
<name>A0A0L0C1I3_LUCCU</name>
<evidence type="ECO:0008006" key="3">
    <source>
        <dbReference type="Google" id="ProtNLM"/>
    </source>
</evidence>
<proteinExistence type="predicted"/>